<keyword evidence="2" id="KW-0732">Signal</keyword>
<reference evidence="3 4" key="1">
    <citation type="submission" date="2021-06" db="EMBL/GenBank/DDBJ databases">
        <authorList>
            <person name="Palmer J.M."/>
        </authorList>
    </citation>
    <scope>NUCLEOTIDE SEQUENCE [LARGE SCALE GENOMIC DNA]</scope>
    <source>
        <strain evidence="4">if_2019</strain>
        <tissue evidence="3">Muscle</tissue>
    </source>
</reference>
<feature type="signal peptide" evidence="2">
    <location>
        <begin position="1"/>
        <end position="20"/>
    </location>
</feature>
<evidence type="ECO:0008006" key="5">
    <source>
        <dbReference type="Google" id="ProtNLM"/>
    </source>
</evidence>
<dbReference type="Proteomes" id="UP001482620">
    <property type="component" value="Unassembled WGS sequence"/>
</dbReference>
<evidence type="ECO:0000256" key="2">
    <source>
        <dbReference type="SAM" id="SignalP"/>
    </source>
</evidence>
<proteinExistence type="predicted"/>
<evidence type="ECO:0000313" key="3">
    <source>
        <dbReference type="EMBL" id="MEQ2231757.1"/>
    </source>
</evidence>
<evidence type="ECO:0000256" key="1">
    <source>
        <dbReference type="SAM" id="MobiDB-lite"/>
    </source>
</evidence>
<comment type="caution">
    <text evidence="3">The sequence shown here is derived from an EMBL/GenBank/DDBJ whole genome shotgun (WGS) entry which is preliminary data.</text>
</comment>
<feature type="region of interest" description="Disordered" evidence="1">
    <location>
        <begin position="27"/>
        <end position="48"/>
    </location>
</feature>
<dbReference type="EMBL" id="JAHRIQ010034963">
    <property type="protein sequence ID" value="MEQ2231757.1"/>
    <property type="molecule type" value="Genomic_DNA"/>
</dbReference>
<organism evidence="3 4">
    <name type="scientific">Ilyodon furcidens</name>
    <name type="common">goldbreast splitfin</name>
    <dbReference type="NCBI Taxonomy" id="33524"/>
    <lineage>
        <taxon>Eukaryota</taxon>
        <taxon>Metazoa</taxon>
        <taxon>Chordata</taxon>
        <taxon>Craniata</taxon>
        <taxon>Vertebrata</taxon>
        <taxon>Euteleostomi</taxon>
        <taxon>Actinopterygii</taxon>
        <taxon>Neopterygii</taxon>
        <taxon>Teleostei</taxon>
        <taxon>Neoteleostei</taxon>
        <taxon>Acanthomorphata</taxon>
        <taxon>Ovalentaria</taxon>
        <taxon>Atherinomorphae</taxon>
        <taxon>Cyprinodontiformes</taxon>
        <taxon>Goodeidae</taxon>
        <taxon>Ilyodon</taxon>
    </lineage>
</organism>
<protein>
    <recommendedName>
        <fullName evidence="5">Secreted protein</fullName>
    </recommendedName>
</protein>
<accession>A0ABV0TJS8</accession>
<keyword evidence="4" id="KW-1185">Reference proteome</keyword>
<name>A0ABV0TJS8_9TELE</name>
<feature type="chain" id="PRO_5046631865" description="Secreted protein" evidence="2">
    <location>
        <begin position="21"/>
        <end position="103"/>
    </location>
</feature>
<gene>
    <name evidence="3" type="ORF">ILYODFUR_003915</name>
</gene>
<sequence length="103" mass="11560">MNSGSVYFCLLLIKLKPTALLTSLNLSQQDTSSKRLPNYPEGSGPEQRAPSVLLLLETIKRKQRNSPSSDNYNTLNTLQLGVKFPFFGQRIFHPLTIICFTCV</sequence>
<evidence type="ECO:0000313" key="4">
    <source>
        <dbReference type="Proteomes" id="UP001482620"/>
    </source>
</evidence>